<accession>A0ABT1NEB8</accession>
<keyword evidence="9" id="KW-1185">Reference proteome</keyword>
<gene>
    <name evidence="8" type="primary">flgG</name>
    <name evidence="8" type="ORF">LJD61_03060</name>
</gene>
<keyword evidence="8" id="KW-0969">Cilium</keyword>
<keyword evidence="8" id="KW-0282">Flagellum</keyword>
<evidence type="ECO:0000256" key="4">
    <source>
        <dbReference type="RuleBase" id="RU362116"/>
    </source>
</evidence>
<dbReference type="RefSeq" id="WP_255226050.1">
    <property type="nucleotide sequence ID" value="NZ_JAJEKE010000002.1"/>
</dbReference>
<dbReference type="Pfam" id="PF00460">
    <property type="entry name" value="Flg_bb_rod"/>
    <property type="match status" value="1"/>
</dbReference>
<dbReference type="PANTHER" id="PTHR30435:SF19">
    <property type="entry name" value="FLAGELLAR BASAL-BODY ROD PROTEIN FLGG"/>
    <property type="match status" value="1"/>
</dbReference>
<comment type="similarity">
    <text evidence="1 4">Belongs to the flagella basal body rod proteins family.</text>
</comment>
<evidence type="ECO:0000256" key="3">
    <source>
        <dbReference type="NCBIfam" id="TIGR02488"/>
    </source>
</evidence>
<evidence type="ECO:0000259" key="6">
    <source>
        <dbReference type="Pfam" id="PF06429"/>
    </source>
</evidence>
<dbReference type="PANTHER" id="PTHR30435">
    <property type="entry name" value="FLAGELLAR PROTEIN"/>
    <property type="match status" value="1"/>
</dbReference>
<dbReference type="InterPro" id="IPR010930">
    <property type="entry name" value="Flg_bb/hook_C_dom"/>
</dbReference>
<feature type="domain" description="Flagellar basal-body/hook protein C-terminal" evidence="6">
    <location>
        <begin position="218"/>
        <end position="262"/>
    </location>
</feature>
<dbReference type="InterPro" id="IPR020013">
    <property type="entry name" value="Flagellar_FlgE/F/G"/>
</dbReference>
<dbReference type="SUPFAM" id="SSF117143">
    <property type="entry name" value="Flagellar hook protein flgE"/>
    <property type="match status" value="1"/>
</dbReference>
<sequence length="264" mass="28584">MMRALWTASTGMTAQQLNVDNISNNLANVNTIGYKKSRAEFKDLLYETLERETVRDGEGKPVSVQVGHGVRTAAINKFFTTGNLEQTSNPYDLAIDGQGFLKVMGPNGEELYTKDGSFKVSIEDDSARLVTSDGYYVQGDGGEIDLGIDMKEVIIDEAGNIVVKRTDDTLEELGSLVITTFANPAGLESVGSNFYKATGASGQPVDTANDGSGGSILQGFLEYSNVQIVEEMVKLIQAQRAYEINSKSIQTADEMLGLANNLRR</sequence>
<dbReference type="InterPro" id="IPR012834">
    <property type="entry name" value="FlgG_G_neg"/>
</dbReference>
<comment type="subcellular location">
    <subcellularLocation>
        <location evidence="4">Bacterial flagellum basal body</location>
    </subcellularLocation>
</comment>
<protein>
    <recommendedName>
        <fullName evidence="2 3">Flagellar basal-body rod protein FlgG</fullName>
    </recommendedName>
</protein>
<evidence type="ECO:0000259" key="7">
    <source>
        <dbReference type="Pfam" id="PF22692"/>
    </source>
</evidence>
<keyword evidence="4" id="KW-0975">Bacterial flagellum</keyword>
<dbReference type="Pfam" id="PF06429">
    <property type="entry name" value="Flg_bbr_C"/>
    <property type="match status" value="1"/>
</dbReference>
<reference evidence="8 9" key="1">
    <citation type="submission" date="2021-10" db="EMBL/GenBank/DDBJ databases">
        <title>Lutispora strain m25 sp. nov., a thermophilic, non-spore-forming bacterium isolated from a lab-scale methanogenic bioreactor digesting anaerobic sludge.</title>
        <authorList>
            <person name="El Houari A."/>
            <person name="Mcdonald J."/>
        </authorList>
    </citation>
    <scope>NUCLEOTIDE SEQUENCE [LARGE SCALE GENOMIC DNA]</scope>
    <source>
        <strain evidence="9">m25</strain>
    </source>
</reference>
<keyword evidence="8" id="KW-0966">Cell projection</keyword>
<dbReference type="NCBIfam" id="TIGR02488">
    <property type="entry name" value="flgG_G_neg"/>
    <property type="match status" value="1"/>
</dbReference>
<dbReference type="InterPro" id="IPR053967">
    <property type="entry name" value="LlgE_F_G-like_D1"/>
</dbReference>
<dbReference type="Proteomes" id="UP001651880">
    <property type="component" value="Unassembled WGS sequence"/>
</dbReference>
<comment type="caution">
    <text evidence="8">The sequence shown here is derived from an EMBL/GenBank/DDBJ whole genome shotgun (WGS) entry which is preliminary data.</text>
</comment>
<dbReference type="InterPro" id="IPR001444">
    <property type="entry name" value="Flag_bb_rod_N"/>
</dbReference>
<dbReference type="Pfam" id="PF22692">
    <property type="entry name" value="LlgE_F_G_D1"/>
    <property type="match status" value="1"/>
</dbReference>
<name>A0ABT1NEB8_9FIRM</name>
<feature type="domain" description="Flagellar hook protein FlgE/F/G-like D1" evidence="7">
    <location>
        <begin position="94"/>
        <end position="162"/>
    </location>
</feature>
<evidence type="ECO:0000313" key="8">
    <source>
        <dbReference type="EMBL" id="MCQ1528528.1"/>
    </source>
</evidence>
<dbReference type="EMBL" id="JAJEKE010000002">
    <property type="protein sequence ID" value="MCQ1528528.1"/>
    <property type="molecule type" value="Genomic_DNA"/>
</dbReference>
<proteinExistence type="inferred from homology"/>
<evidence type="ECO:0000256" key="2">
    <source>
        <dbReference type="ARBA" id="ARBA00017948"/>
    </source>
</evidence>
<evidence type="ECO:0000256" key="1">
    <source>
        <dbReference type="ARBA" id="ARBA00009677"/>
    </source>
</evidence>
<evidence type="ECO:0000313" key="9">
    <source>
        <dbReference type="Proteomes" id="UP001651880"/>
    </source>
</evidence>
<dbReference type="NCBIfam" id="TIGR03506">
    <property type="entry name" value="FlgEFG_subfam"/>
    <property type="match status" value="2"/>
</dbReference>
<dbReference type="InterPro" id="IPR037925">
    <property type="entry name" value="FlgE/F/G-like"/>
</dbReference>
<feature type="domain" description="Flagellar basal body rod protein N-terminal" evidence="5">
    <location>
        <begin position="7"/>
        <end position="35"/>
    </location>
</feature>
<evidence type="ECO:0000259" key="5">
    <source>
        <dbReference type="Pfam" id="PF00460"/>
    </source>
</evidence>
<organism evidence="8 9">
    <name type="scientific">Lutispora saccharofermentans</name>
    <dbReference type="NCBI Taxonomy" id="3024236"/>
    <lineage>
        <taxon>Bacteria</taxon>
        <taxon>Bacillati</taxon>
        <taxon>Bacillota</taxon>
        <taxon>Clostridia</taxon>
        <taxon>Lutisporales</taxon>
        <taxon>Lutisporaceae</taxon>
        <taxon>Lutispora</taxon>
    </lineage>
</organism>